<keyword evidence="1" id="KW-0472">Membrane</keyword>
<dbReference type="PANTHER" id="PTHR34473:SF2">
    <property type="entry name" value="UPF0699 TRANSMEMBRANE PROTEIN YDBT"/>
    <property type="match status" value="1"/>
</dbReference>
<organism evidence="3">
    <name type="scientific">freshwater metagenome</name>
    <dbReference type="NCBI Taxonomy" id="449393"/>
    <lineage>
        <taxon>unclassified sequences</taxon>
        <taxon>metagenomes</taxon>
        <taxon>ecological metagenomes</taxon>
    </lineage>
</organism>
<feature type="domain" description="YdbS-like PH" evidence="2">
    <location>
        <begin position="69"/>
        <end position="139"/>
    </location>
</feature>
<name>A0A6J5Z9M4_9ZZZZ</name>
<dbReference type="EMBL" id="CAESAO010000024">
    <property type="protein sequence ID" value="CAB4339361.1"/>
    <property type="molecule type" value="Genomic_DNA"/>
</dbReference>
<feature type="transmembrane region" description="Helical" evidence="1">
    <location>
        <begin position="22"/>
        <end position="41"/>
    </location>
</feature>
<dbReference type="AlphaFoldDB" id="A0A6J5Z9M4"/>
<dbReference type="InterPro" id="IPR005182">
    <property type="entry name" value="YdbS-like_PH"/>
</dbReference>
<proteinExistence type="predicted"/>
<gene>
    <name evidence="3" type="ORF">UFOPK3522_00450</name>
</gene>
<evidence type="ECO:0000256" key="1">
    <source>
        <dbReference type="SAM" id="Phobius"/>
    </source>
</evidence>
<accession>A0A6J5Z9M4</accession>
<keyword evidence="1" id="KW-0812">Transmembrane</keyword>
<sequence>MDLHPGEEVIYSGHPSWRSIKAFYLSGIAIGLVVGVLWWLIISPVTAVLVFAVIAAATIGVGLLKRVFTIYMITSDRLSIQRGGLSKRVEQTRIDRVQNVSTSQSAFDRLFKVGTVDFDTAGNEGGNLRFEGVDDPPAVAAAIDQAQRLHAEQMQRSGSANDGL</sequence>
<dbReference type="Pfam" id="PF03703">
    <property type="entry name" value="bPH_2"/>
    <property type="match status" value="1"/>
</dbReference>
<feature type="transmembrane region" description="Helical" evidence="1">
    <location>
        <begin position="47"/>
        <end position="68"/>
    </location>
</feature>
<dbReference type="PANTHER" id="PTHR34473">
    <property type="entry name" value="UPF0699 TRANSMEMBRANE PROTEIN YDBS"/>
    <property type="match status" value="1"/>
</dbReference>
<evidence type="ECO:0000259" key="2">
    <source>
        <dbReference type="Pfam" id="PF03703"/>
    </source>
</evidence>
<evidence type="ECO:0000313" key="3">
    <source>
        <dbReference type="EMBL" id="CAB4339361.1"/>
    </source>
</evidence>
<reference evidence="3" key="1">
    <citation type="submission" date="2020-05" db="EMBL/GenBank/DDBJ databases">
        <authorList>
            <person name="Chiriac C."/>
            <person name="Salcher M."/>
            <person name="Ghai R."/>
            <person name="Kavagutti S V."/>
        </authorList>
    </citation>
    <scope>NUCLEOTIDE SEQUENCE</scope>
</reference>
<protein>
    <submittedName>
        <fullName evidence="3">Unannotated protein</fullName>
    </submittedName>
</protein>
<keyword evidence="1" id="KW-1133">Transmembrane helix</keyword>